<organism evidence="1">
    <name type="scientific">Desulfobacca acetoxidans</name>
    <dbReference type="NCBI Taxonomy" id="60893"/>
    <lineage>
        <taxon>Bacteria</taxon>
        <taxon>Pseudomonadati</taxon>
        <taxon>Thermodesulfobacteriota</taxon>
        <taxon>Desulfobaccia</taxon>
        <taxon>Desulfobaccales</taxon>
        <taxon>Desulfobaccaceae</taxon>
        <taxon>Desulfobacca</taxon>
    </lineage>
</organism>
<reference evidence="1" key="1">
    <citation type="journal article" date="2020" name="mSystems">
        <title>Genome- and Community-Level Interaction Insights into Carbon Utilization and Element Cycling Functions of Hydrothermarchaeota in Hydrothermal Sediment.</title>
        <authorList>
            <person name="Zhou Z."/>
            <person name="Liu Y."/>
            <person name="Xu W."/>
            <person name="Pan J."/>
            <person name="Luo Z.H."/>
            <person name="Li M."/>
        </authorList>
    </citation>
    <scope>NUCLEOTIDE SEQUENCE [LARGE SCALE GENOMIC DNA]</scope>
    <source>
        <strain evidence="1">SpSt-897</strain>
    </source>
</reference>
<accession>A0A7C3Z4T4</accession>
<gene>
    <name evidence="1" type="ORF">ENW96_14300</name>
</gene>
<sequence length="194" mass="21758">MRRSPLTFVAVALILGLAVAGAFYYSYRKSPRFALQQMATALIQRNYDKFYSYVDMGSILSSLMQETGKELIPPDIIPKSSILGELGAKMGSKFLQQLVPQVFETFQKEVFQKLINKYLDTLTTQELLALQAAVTMAQITQDGEMAQVTLTFPQEEGSLHLTMVRDPKTGRWRITSVSYEDLKGLIKRSLSSSS</sequence>
<evidence type="ECO:0008006" key="2">
    <source>
        <dbReference type="Google" id="ProtNLM"/>
    </source>
</evidence>
<evidence type="ECO:0000313" key="1">
    <source>
        <dbReference type="EMBL" id="HGF35528.1"/>
    </source>
</evidence>
<protein>
    <recommendedName>
        <fullName evidence="2">DUF2939 domain-containing protein</fullName>
    </recommendedName>
</protein>
<comment type="caution">
    <text evidence="1">The sequence shown here is derived from an EMBL/GenBank/DDBJ whole genome shotgun (WGS) entry which is preliminary data.</text>
</comment>
<proteinExistence type="predicted"/>
<name>A0A7C3Z4T4_9BACT</name>
<dbReference type="EMBL" id="DTMF01000341">
    <property type="protein sequence ID" value="HGF35528.1"/>
    <property type="molecule type" value="Genomic_DNA"/>
</dbReference>
<dbReference type="AlphaFoldDB" id="A0A7C3Z4T4"/>